<evidence type="ECO:0000313" key="1">
    <source>
        <dbReference type="EMBL" id="KAF2627238.1"/>
    </source>
</evidence>
<organism evidence="1 2">
    <name type="scientific">Macroventuria anomochaeta</name>
    <dbReference type="NCBI Taxonomy" id="301207"/>
    <lineage>
        <taxon>Eukaryota</taxon>
        <taxon>Fungi</taxon>
        <taxon>Dikarya</taxon>
        <taxon>Ascomycota</taxon>
        <taxon>Pezizomycotina</taxon>
        <taxon>Dothideomycetes</taxon>
        <taxon>Pleosporomycetidae</taxon>
        <taxon>Pleosporales</taxon>
        <taxon>Pleosporineae</taxon>
        <taxon>Didymellaceae</taxon>
        <taxon>Macroventuria</taxon>
    </lineage>
</organism>
<dbReference type="EMBL" id="MU006718">
    <property type="protein sequence ID" value="KAF2627238.1"/>
    <property type="molecule type" value="Genomic_DNA"/>
</dbReference>
<comment type="caution">
    <text evidence="1">The sequence shown here is derived from an EMBL/GenBank/DDBJ whole genome shotgun (WGS) entry which is preliminary data.</text>
</comment>
<keyword evidence="2" id="KW-1185">Reference proteome</keyword>
<name>A0ACB6RZV2_9PLEO</name>
<reference evidence="1" key="1">
    <citation type="journal article" date="2020" name="Stud. Mycol.">
        <title>101 Dothideomycetes genomes: a test case for predicting lifestyles and emergence of pathogens.</title>
        <authorList>
            <person name="Haridas S."/>
            <person name="Albert R."/>
            <person name="Binder M."/>
            <person name="Bloem J."/>
            <person name="Labutti K."/>
            <person name="Salamov A."/>
            <person name="Andreopoulos B."/>
            <person name="Baker S."/>
            <person name="Barry K."/>
            <person name="Bills G."/>
            <person name="Bluhm B."/>
            <person name="Cannon C."/>
            <person name="Castanera R."/>
            <person name="Culley D."/>
            <person name="Daum C."/>
            <person name="Ezra D."/>
            <person name="Gonzalez J."/>
            <person name="Henrissat B."/>
            <person name="Kuo A."/>
            <person name="Liang C."/>
            <person name="Lipzen A."/>
            <person name="Lutzoni F."/>
            <person name="Magnuson J."/>
            <person name="Mondo S."/>
            <person name="Nolan M."/>
            <person name="Ohm R."/>
            <person name="Pangilinan J."/>
            <person name="Park H.-J."/>
            <person name="Ramirez L."/>
            <person name="Alfaro M."/>
            <person name="Sun H."/>
            <person name="Tritt A."/>
            <person name="Yoshinaga Y."/>
            <person name="Zwiers L.-H."/>
            <person name="Turgeon B."/>
            <person name="Goodwin S."/>
            <person name="Spatafora J."/>
            <person name="Crous P."/>
            <person name="Grigoriev I."/>
        </authorList>
    </citation>
    <scope>NUCLEOTIDE SEQUENCE</scope>
    <source>
        <strain evidence="1">CBS 525.71</strain>
    </source>
</reference>
<sequence>MYAFGLTQIGMGWDALDDILLQSPKSNSLHLSDPASEDMPTESFLRGNRDLDANPYTGDLALAEFSWFERDPCQGEYAPAAVRRTCVSPNSDFLSPISRSDPVKNCTASVAMQMLRAFPQMMLRRETFPPFIHGHWYRPMSAMEPALPEPLVNCMGVAQVFVSHNLETKPFLWRLIQSEQSSTSKKTEQRLISKHDLLAAIQAQLIYIMMRVIDNSKAEPDLNLEILVTYQNLCESFKKICNQPFFLDERMYPSSSWEDWVFAESRRRTVVVWLLIAHMVHIKIGVPCDTFESFREIPLPAPNSLWGARTRLGWQLEYELYKTMPRMGLEHFGDLIDACRQSDVGSNRLKLDAWNATVDSLGILLNLGAAMV</sequence>
<protein>
    <submittedName>
        <fullName evidence="1">Uncharacterized protein</fullName>
    </submittedName>
</protein>
<evidence type="ECO:0000313" key="2">
    <source>
        <dbReference type="Proteomes" id="UP000799754"/>
    </source>
</evidence>
<dbReference type="Proteomes" id="UP000799754">
    <property type="component" value="Unassembled WGS sequence"/>
</dbReference>
<proteinExistence type="predicted"/>
<gene>
    <name evidence="1" type="ORF">BU25DRAFT_393973</name>
</gene>
<accession>A0ACB6RZV2</accession>